<keyword evidence="3" id="KW-1185">Reference proteome</keyword>
<proteinExistence type="predicted"/>
<name>A0ABV0ZMC4_9TELE</name>
<organism evidence="2 3">
    <name type="scientific">Ameca splendens</name>
    <dbReference type="NCBI Taxonomy" id="208324"/>
    <lineage>
        <taxon>Eukaryota</taxon>
        <taxon>Metazoa</taxon>
        <taxon>Chordata</taxon>
        <taxon>Craniata</taxon>
        <taxon>Vertebrata</taxon>
        <taxon>Euteleostomi</taxon>
        <taxon>Actinopterygii</taxon>
        <taxon>Neopterygii</taxon>
        <taxon>Teleostei</taxon>
        <taxon>Neoteleostei</taxon>
        <taxon>Acanthomorphata</taxon>
        <taxon>Ovalentaria</taxon>
        <taxon>Atherinomorphae</taxon>
        <taxon>Cyprinodontiformes</taxon>
        <taxon>Goodeidae</taxon>
        <taxon>Ameca</taxon>
    </lineage>
</organism>
<evidence type="ECO:0000313" key="3">
    <source>
        <dbReference type="Proteomes" id="UP001469553"/>
    </source>
</evidence>
<comment type="caution">
    <text evidence="2">The sequence shown here is derived from an EMBL/GenBank/DDBJ whole genome shotgun (WGS) entry which is preliminary data.</text>
</comment>
<evidence type="ECO:0000256" key="1">
    <source>
        <dbReference type="SAM" id="MobiDB-lite"/>
    </source>
</evidence>
<protein>
    <submittedName>
        <fullName evidence="2">Uncharacterized protein</fullName>
    </submittedName>
</protein>
<dbReference type="EMBL" id="JAHRIP010066524">
    <property type="protein sequence ID" value="MEQ2306755.1"/>
    <property type="molecule type" value="Genomic_DNA"/>
</dbReference>
<sequence length="136" mass="15878">MLSCVSFRHSTELFLHLGFKPRRGGWNNRAVLSWKVDRQMMLELTEAEGTGASHFMDYLMMYLDWKLPTLRRLSISHQWIQVSSYFLWISFKLAASWLFDHLDQIISKLCPPSNKLSRRNAGLDTRHNETVQGSCS</sequence>
<dbReference type="Proteomes" id="UP001469553">
    <property type="component" value="Unassembled WGS sequence"/>
</dbReference>
<evidence type="ECO:0000313" key="2">
    <source>
        <dbReference type="EMBL" id="MEQ2306755.1"/>
    </source>
</evidence>
<reference evidence="2 3" key="1">
    <citation type="submission" date="2021-06" db="EMBL/GenBank/DDBJ databases">
        <authorList>
            <person name="Palmer J.M."/>
        </authorList>
    </citation>
    <scope>NUCLEOTIDE SEQUENCE [LARGE SCALE GENOMIC DNA]</scope>
    <source>
        <strain evidence="2 3">AS_MEX2019</strain>
        <tissue evidence="2">Muscle</tissue>
    </source>
</reference>
<accession>A0ABV0ZMC4</accession>
<gene>
    <name evidence="2" type="ORF">AMECASPLE_011463</name>
</gene>
<feature type="region of interest" description="Disordered" evidence="1">
    <location>
        <begin position="116"/>
        <end position="136"/>
    </location>
</feature>